<reference evidence="8" key="1">
    <citation type="journal article" date="2019" name="Database">
        <title>The radish genome database (RadishGD): an integrated information resource for radish genomics.</title>
        <authorList>
            <person name="Yu H.J."/>
            <person name="Baek S."/>
            <person name="Lee Y.J."/>
            <person name="Cho A."/>
            <person name="Mun J.H."/>
        </authorList>
    </citation>
    <scope>NUCLEOTIDE SEQUENCE [LARGE SCALE GENOMIC DNA]</scope>
    <source>
        <strain evidence="8">cv. WK10039</strain>
    </source>
</reference>
<dbReference type="FunFam" id="1.10.10.10:FF:000503">
    <property type="entry name" value="Cullin-1"/>
    <property type="match status" value="1"/>
</dbReference>
<reference evidence="9" key="2">
    <citation type="submission" date="2025-08" db="UniProtKB">
        <authorList>
            <consortium name="RefSeq"/>
        </authorList>
    </citation>
    <scope>IDENTIFICATION</scope>
    <source>
        <tissue evidence="9">Leaf</tissue>
    </source>
</reference>
<gene>
    <name evidence="9" type="primary">LOC108859803</name>
</gene>
<dbReference type="PANTHER" id="PTHR11932">
    <property type="entry name" value="CULLIN"/>
    <property type="match status" value="1"/>
</dbReference>
<dbReference type="RefSeq" id="XP_018489217.1">
    <property type="nucleotide sequence ID" value="XM_018633715.2"/>
</dbReference>
<evidence type="ECO:0000313" key="9">
    <source>
        <dbReference type="RefSeq" id="XP_018489217.1"/>
    </source>
</evidence>
<dbReference type="InterPro" id="IPR036317">
    <property type="entry name" value="Cullin_homology_sf"/>
</dbReference>
<comment type="similarity">
    <text evidence="1 5 6">Belongs to the cullin family.</text>
</comment>
<dbReference type="InterPro" id="IPR036390">
    <property type="entry name" value="WH_DNA-bd_sf"/>
</dbReference>
<evidence type="ECO:0000256" key="6">
    <source>
        <dbReference type="RuleBase" id="RU003829"/>
    </source>
</evidence>
<dbReference type="GO" id="GO:0009867">
    <property type="term" value="P:jasmonic acid mediated signaling pathway"/>
    <property type="evidence" value="ECO:0007669"/>
    <property type="project" value="UniProtKB-ARBA"/>
</dbReference>
<dbReference type="InterPro" id="IPR016159">
    <property type="entry name" value="Cullin_repeat-like_dom_sf"/>
</dbReference>
<dbReference type="AlphaFoldDB" id="A0A6J0NWR5"/>
<dbReference type="Pfam" id="PF00888">
    <property type="entry name" value="Cullin"/>
    <property type="match status" value="1"/>
</dbReference>
<accession>A0A6J0NWR5</accession>
<dbReference type="FunFam" id="1.20.1310.10:FF:000013">
    <property type="entry name" value="Cullin-1 like"/>
    <property type="match status" value="1"/>
</dbReference>
<evidence type="ECO:0000259" key="7">
    <source>
        <dbReference type="PROSITE" id="PS50069"/>
    </source>
</evidence>
<dbReference type="GO" id="GO:0031625">
    <property type="term" value="F:ubiquitin protein ligase binding"/>
    <property type="evidence" value="ECO:0007669"/>
    <property type="project" value="InterPro"/>
</dbReference>
<dbReference type="Gene3D" id="1.20.1310.10">
    <property type="entry name" value="Cullin Repeats"/>
    <property type="match status" value="4"/>
</dbReference>
<dbReference type="GO" id="GO:0006511">
    <property type="term" value="P:ubiquitin-dependent protein catabolic process"/>
    <property type="evidence" value="ECO:0007669"/>
    <property type="project" value="InterPro"/>
</dbReference>
<dbReference type="SMART" id="SM00182">
    <property type="entry name" value="CULLIN"/>
    <property type="match status" value="1"/>
</dbReference>
<dbReference type="InterPro" id="IPR036388">
    <property type="entry name" value="WH-like_DNA-bd_sf"/>
</dbReference>
<dbReference type="InterPro" id="IPR016157">
    <property type="entry name" value="Cullin_CS"/>
</dbReference>
<keyword evidence="3" id="KW-0833">Ubl conjugation pathway</keyword>
<dbReference type="InterPro" id="IPR059120">
    <property type="entry name" value="Cullin-like_AB"/>
</dbReference>
<dbReference type="OrthoDB" id="27073at2759"/>
<dbReference type="FunFam" id="1.20.1310.10:FF:000001">
    <property type="entry name" value="Cullin 3"/>
    <property type="match status" value="1"/>
</dbReference>
<sequence length="734" mass="85420">MGSRQNPEIITFEKGSELIDAYVTKLKRILEGKPEPAFVSHEYIGNYTTVYNMCIQKPPNDCSERLYEKYGDIFIDYDTHTVLPSIMEKHDEYMLRELSQRWDTNKSMVRWLTRFFYYLDRYYTARRSLPGLPEVGMICFREHVYNNVHFNVKQVVLAMIHKEREGQQIDRALLKNVLDLFVQNGMGTTDRYIEDFEDFFIVETKSYYSRKASSWIQEDSCPEYMIKSEESLKKEKERVAHYLHSDTGPKLVDVLQSHLLVSVAKQLLEKENSGCSALLRDDKTDDLSRMYRLYHAIPEGLAPVTEAFRLHVTSEGNALIKQAEDAATSGSVEEQVLVGKIMDLHDKYMAYVTECFQNHTLFHKALKEAFEIFCNKKVAGSSSAELLATFCDNLFRKAANDKSNDDSTIDSTVDNVVKLLDYISDKDLFAEFYRKKQARRLLFGKFNDDHERSILTKLKGQFGGQFTSKMEGMVTDMQLAKDQQTDFDEYMKNKPKGVDFTVTVLTTGFWPSYKTSDLNLPLEMVNCIESFKAYYETKTGHRRLMWIYSLGNCHLNARFDSKPIELIVSTYQAAVLCAFNNSERLTYQELIEQLNLSHEDLVRVLHSLSCAKYKFLNKEPASKIVSKTDSFEFNSKFTDKMRRIRVPLPPVDDRKKVVEDVDKDRRYAIDASLVRIMKSRKVLPHQQLVSECVEQLSRMFKPDIKMIKKRIEDLITRDYLERDSENPNTFKYVA</sequence>
<evidence type="ECO:0000256" key="1">
    <source>
        <dbReference type="ARBA" id="ARBA00006019"/>
    </source>
</evidence>
<dbReference type="PROSITE" id="PS01256">
    <property type="entry name" value="CULLIN_1"/>
    <property type="match status" value="1"/>
</dbReference>
<dbReference type="InterPro" id="IPR045093">
    <property type="entry name" value="Cullin"/>
</dbReference>
<dbReference type="Pfam" id="PF26557">
    <property type="entry name" value="Cullin_AB"/>
    <property type="match status" value="1"/>
</dbReference>
<protein>
    <submittedName>
        <fullName evidence="9">Cullin-1</fullName>
    </submittedName>
</protein>
<dbReference type="InterPro" id="IPR019559">
    <property type="entry name" value="Cullin_neddylation_domain"/>
</dbReference>
<dbReference type="SUPFAM" id="SSF46785">
    <property type="entry name" value="Winged helix' DNA-binding domain"/>
    <property type="match status" value="1"/>
</dbReference>
<dbReference type="InterPro" id="IPR001373">
    <property type="entry name" value="Cullin_N"/>
</dbReference>
<dbReference type="GeneID" id="108859803"/>
<proteinExistence type="inferred from homology"/>
<dbReference type="Gene3D" id="3.30.230.130">
    <property type="entry name" value="Cullin, Chain C, Domain 2"/>
    <property type="match status" value="1"/>
</dbReference>
<dbReference type="KEGG" id="rsz:108859803"/>
<evidence type="ECO:0000256" key="3">
    <source>
        <dbReference type="ARBA" id="ARBA00022786"/>
    </source>
</evidence>
<evidence type="ECO:0000256" key="4">
    <source>
        <dbReference type="ARBA" id="ARBA00022843"/>
    </source>
</evidence>
<evidence type="ECO:0000313" key="8">
    <source>
        <dbReference type="Proteomes" id="UP000504610"/>
    </source>
</evidence>
<keyword evidence="2" id="KW-1017">Isopeptide bond</keyword>
<dbReference type="FunFam" id="1.20.1310.10:FF:000020">
    <property type="entry name" value="Cullin-1, putative"/>
    <property type="match status" value="1"/>
</dbReference>
<dbReference type="SUPFAM" id="SSF75632">
    <property type="entry name" value="Cullin homology domain"/>
    <property type="match status" value="1"/>
</dbReference>
<dbReference type="Gene3D" id="1.10.10.10">
    <property type="entry name" value="Winged helix-like DNA-binding domain superfamily/Winged helix DNA-binding domain"/>
    <property type="match status" value="1"/>
</dbReference>
<dbReference type="InterPro" id="IPR016158">
    <property type="entry name" value="Cullin_homology"/>
</dbReference>
<keyword evidence="8" id="KW-1185">Reference proteome</keyword>
<name>A0A6J0NWR5_RAPSA</name>
<evidence type="ECO:0000256" key="5">
    <source>
        <dbReference type="PROSITE-ProRule" id="PRU00330"/>
    </source>
</evidence>
<keyword evidence="4" id="KW-0832">Ubl conjugation</keyword>
<dbReference type="Proteomes" id="UP000504610">
    <property type="component" value="Chromosome 5"/>
</dbReference>
<evidence type="ECO:0000256" key="2">
    <source>
        <dbReference type="ARBA" id="ARBA00022499"/>
    </source>
</evidence>
<dbReference type="GO" id="GO:0031461">
    <property type="term" value="C:cullin-RING ubiquitin ligase complex"/>
    <property type="evidence" value="ECO:0007669"/>
    <property type="project" value="InterPro"/>
</dbReference>
<organism evidence="8 9">
    <name type="scientific">Raphanus sativus</name>
    <name type="common">Radish</name>
    <name type="synonym">Raphanus raphanistrum var. sativus</name>
    <dbReference type="NCBI Taxonomy" id="3726"/>
    <lineage>
        <taxon>Eukaryota</taxon>
        <taxon>Viridiplantae</taxon>
        <taxon>Streptophyta</taxon>
        <taxon>Embryophyta</taxon>
        <taxon>Tracheophyta</taxon>
        <taxon>Spermatophyta</taxon>
        <taxon>Magnoliopsida</taxon>
        <taxon>eudicotyledons</taxon>
        <taxon>Gunneridae</taxon>
        <taxon>Pentapetalae</taxon>
        <taxon>rosids</taxon>
        <taxon>malvids</taxon>
        <taxon>Brassicales</taxon>
        <taxon>Brassicaceae</taxon>
        <taxon>Brassiceae</taxon>
        <taxon>Raphanus</taxon>
    </lineage>
</organism>
<dbReference type="PROSITE" id="PS50069">
    <property type="entry name" value="CULLIN_2"/>
    <property type="match status" value="1"/>
</dbReference>
<dbReference type="Pfam" id="PF10557">
    <property type="entry name" value="Cullin_Nedd8"/>
    <property type="match status" value="1"/>
</dbReference>
<dbReference type="SMART" id="SM00884">
    <property type="entry name" value="Cullin_Nedd8"/>
    <property type="match status" value="1"/>
</dbReference>
<feature type="domain" description="Cullin family profile" evidence="7">
    <location>
        <begin position="382"/>
        <end position="609"/>
    </location>
</feature>
<dbReference type="SUPFAM" id="SSF74788">
    <property type="entry name" value="Cullin repeat-like"/>
    <property type="match status" value="1"/>
</dbReference>